<dbReference type="SMART" id="SM00471">
    <property type="entry name" value="HDc"/>
    <property type="match status" value="1"/>
</dbReference>
<keyword evidence="3" id="KW-1185">Reference proteome</keyword>
<gene>
    <name evidence="2" type="ORF">TAGGR_11107</name>
</gene>
<dbReference type="PANTHER" id="PTHR43155">
    <property type="entry name" value="CYCLIC DI-GMP PHOSPHODIESTERASE PA4108-RELATED"/>
    <property type="match status" value="1"/>
</dbReference>
<dbReference type="NCBIfam" id="TIGR00277">
    <property type="entry name" value="HDIG"/>
    <property type="match status" value="1"/>
</dbReference>
<dbReference type="Pfam" id="PF13487">
    <property type="entry name" value="HD_5"/>
    <property type="match status" value="1"/>
</dbReference>
<dbReference type="CDD" id="cd00077">
    <property type="entry name" value="HDc"/>
    <property type="match status" value="1"/>
</dbReference>
<protein>
    <submittedName>
        <fullName evidence="2">HDIG domain-containing protein</fullName>
    </submittedName>
</protein>
<dbReference type="InterPro" id="IPR037522">
    <property type="entry name" value="HD_GYP_dom"/>
</dbReference>
<proteinExistence type="predicted"/>
<dbReference type="STRING" id="86166.TAGGR_11107"/>
<dbReference type="RefSeq" id="WP_201783822.1">
    <property type="nucleotide sequence ID" value="NZ_BCNO01000001.1"/>
</dbReference>
<sequence>MRMYKKIPSDEFYTGTLDQIKNEFITIHQFAESLSRVIDAKDVYTANHSEEVAEISYAIALSYGLNEKEAEKIHIAGHLHDIGKIAIPDKILNKKGKLTKHEWKIIKTHPLVGFAILKPVTLLTDIKDMVLYHHERYDGKGYPSGIKAEEIPLGSRIITVADVISAMLHDRPYRKAFDFEETFEELKNNSGIQFDPKVVNATITVMDKIWEIFTKRRDLNDTNSIDSKRRKS</sequence>
<evidence type="ECO:0000259" key="1">
    <source>
        <dbReference type="PROSITE" id="PS51832"/>
    </source>
</evidence>
<comment type="caution">
    <text evidence="2">The sequence shown here is derived from an EMBL/GenBank/DDBJ whole genome shotgun (WGS) entry which is preliminary data.</text>
</comment>
<reference evidence="3" key="1">
    <citation type="submission" date="2016-01" db="EMBL/GenBank/DDBJ databases">
        <title>Draft genome sequence of Thermodesulfovibrio aggregans strain TGE-P1.</title>
        <authorList>
            <person name="Sekiguchi Y."/>
            <person name="Ohashi A."/>
            <person name="Matsuura N."/>
            <person name="Tourlousse M.D."/>
        </authorList>
    </citation>
    <scope>NUCLEOTIDE SEQUENCE [LARGE SCALE GENOMIC DNA]</scope>
    <source>
        <strain evidence="3">TGE-P1</strain>
    </source>
</reference>
<dbReference type="EMBL" id="BCNO01000001">
    <property type="protein sequence ID" value="GAQ94912.1"/>
    <property type="molecule type" value="Genomic_DNA"/>
</dbReference>
<dbReference type="AlphaFoldDB" id="A0A0U9HPD8"/>
<name>A0A0U9HPD8_9BACT</name>
<dbReference type="InterPro" id="IPR006675">
    <property type="entry name" value="HDIG_dom"/>
</dbReference>
<feature type="domain" description="HD-GYP" evidence="1">
    <location>
        <begin position="23"/>
        <end position="218"/>
    </location>
</feature>
<dbReference type="SUPFAM" id="SSF109604">
    <property type="entry name" value="HD-domain/PDEase-like"/>
    <property type="match status" value="1"/>
</dbReference>
<dbReference type="InterPro" id="IPR003607">
    <property type="entry name" value="HD/PDEase_dom"/>
</dbReference>
<evidence type="ECO:0000313" key="3">
    <source>
        <dbReference type="Proteomes" id="UP000054976"/>
    </source>
</evidence>
<evidence type="ECO:0000313" key="2">
    <source>
        <dbReference type="EMBL" id="GAQ94912.1"/>
    </source>
</evidence>
<dbReference type="Gene3D" id="1.10.3210.10">
    <property type="entry name" value="Hypothetical protein af1432"/>
    <property type="match status" value="1"/>
</dbReference>
<accession>A0A0U9HPD8</accession>
<organism evidence="2 3">
    <name type="scientific">Thermodesulfovibrio aggregans</name>
    <dbReference type="NCBI Taxonomy" id="86166"/>
    <lineage>
        <taxon>Bacteria</taxon>
        <taxon>Pseudomonadati</taxon>
        <taxon>Nitrospirota</taxon>
        <taxon>Thermodesulfovibrionia</taxon>
        <taxon>Thermodesulfovibrionales</taxon>
        <taxon>Thermodesulfovibrionaceae</taxon>
        <taxon>Thermodesulfovibrio</taxon>
    </lineage>
</organism>
<dbReference type="Proteomes" id="UP000054976">
    <property type="component" value="Unassembled WGS sequence"/>
</dbReference>
<dbReference type="PROSITE" id="PS51832">
    <property type="entry name" value="HD_GYP"/>
    <property type="match status" value="1"/>
</dbReference>